<dbReference type="EMBL" id="JJMU01000032">
    <property type="protein sequence ID" value="KGE13948.1"/>
    <property type="molecule type" value="Genomic_DNA"/>
</dbReference>
<evidence type="ECO:0000256" key="1">
    <source>
        <dbReference type="ARBA" id="ARBA00004571"/>
    </source>
</evidence>
<dbReference type="InterPro" id="IPR023997">
    <property type="entry name" value="TonB-dep_OMP_SusC/RagA_CS"/>
</dbReference>
<keyword evidence="3 8" id="KW-1134">Transmembrane beta strand</keyword>
<dbReference type="GO" id="GO:0009279">
    <property type="term" value="C:cell outer membrane"/>
    <property type="evidence" value="ECO:0007669"/>
    <property type="project" value="UniProtKB-SubCell"/>
</dbReference>
<dbReference type="Pfam" id="PF13715">
    <property type="entry name" value="CarbopepD_reg_2"/>
    <property type="match status" value="1"/>
</dbReference>
<dbReference type="Gene3D" id="2.60.40.1120">
    <property type="entry name" value="Carboxypeptidase-like, regulatory domain"/>
    <property type="match status" value="1"/>
</dbReference>
<dbReference type="Gene3D" id="2.40.170.20">
    <property type="entry name" value="TonB-dependent receptor, beta-barrel domain"/>
    <property type="match status" value="1"/>
</dbReference>
<dbReference type="InterPro" id="IPR037066">
    <property type="entry name" value="Plug_dom_sf"/>
</dbReference>
<keyword evidence="4 8" id="KW-0812">Transmembrane</keyword>
<dbReference type="SUPFAM" id="SSF56935">
    <property type="entry name" value="Porins"/>
    <property type="match status" value="1"/>
</dbReference>
<comment type="caution">
    <text evidence="10">The sequence shown here is derived from an EMBL/GenBank/DDBJ whole genome shotgun (WGS) entry which is preliminary data.</text>
</comment>
<proteinExistence type="inferred from homology"/>
<dbReference type="PATRIC" id="fig|1229276.3.peg.2206"/>
<protein>
    <submittedName>
        <fullName evidence="10">TonB-dependent receptor plug</fullName>
    </submittedName>
</protein>
<reference evidence="10 11" key="2">
    <citation type="journal article" date="2015" name="PLoS ONE">
        <title>Whole-Genome Optical Mapping and Finished Genome Sequence of Sphingobacterium deserti sp. nov., a New Species Isolated from the Western Desert of China.</title>
        <authorList>
            <person name="Teng C."/>
            <person name="Zhou Z."/>
            <person name="Molnar I."/>
            <person name="Li X."/>
            <person name="Tang R."/>
            <person name="Chen M."/>
            <person name="Wang L."/>
            <person name="Su S."/>
            <person name="Zhang W."/>
            <person name="Lin M."/>
        </authorList>
    </citation>
    <scope>NUCLEOTIDE SEQUENCE [LARGE SCALE GENOMIC DNA]</scope>
    <source>
        <strain evidence="11">ACCC05744</strain>
    </source>
</reference>
<evidence type="ECO:0000256" key="4">
    <source>
        <dbReference type="ARBA" id="ARBA00022692"/>
    </source>
</evidence>
<evidence type="ECO:0000313" key="11">
    <source>
        <dbReference type="Proteomes" id="UP000031802"/>
    </source>
</evidence>
<dbReference type="Proteomes" id="UP000031802">
    <property type="component" value="Unassembled WGS sequence"/>
</dbReference>
<organism evidence="10 11">
    <name type="scientific">Sphingobacterium deserti</name>
    <dbReference type="NCBI Taxonomy" id="1229276"/>
    <lineage>
        <taxon>Bacteria</taxon>
        <taxon>Pseudomonadati</taxon>
        <taxon>Bacteroidota</taxon>
        <taxon>Sphingobacteriia</taxon>
        <taxon>Sphingobacteriales</taxon>
        <taxon>Sphingobacteriaceae</taxon>
        <taxon>Sphingobacterium</taxon>
    </lineage>
</organism>
<evidence type="ECO:0000313" key="10">
    <source>
        <dbReference type="EMBL" id="KGE13948.1"/>
    </source>
</evidence>
<dbReference type="InterPro" id="IPR023996">
    <property type="entry name" value="TonB-dep_OMP_SusC/RagA"/>
</dbReference>
<dbReference type="NCBIfam" id="TIGR04057">
    <property type="entry name" value="SusC_RagA_signa"/>
    <property type="match status" value="1"/>
</dbReference>
<dbReference type="InterPro" id="IPR012910">
    <property type="entry name" value="Plug_dom"/>
</dbReference>
<dbReference type="InterPro" id="IPR008969">
    <property type="entry name" value="CarboxyPept-like_regulatory"/>
</dbReference>
<evidence type="ECO:0000256" key="7">
    <source>
        <dbReference type="ARBA" id="ARBA00023237"/>
    </source>
</evidence>
<comment type="subcellular location">
    <subcellularLocation>
        <location evidence="1 8">Cell outer membrane</location>
        <topology evidence="1 8">Multi-pass membrane protein</topology>
    </subcellularLocation>
</comment>
<evidence type="ECO:0000256" key="3">
    <source>
        <dbReference type="ARBA" id="ARBA00022452"/>
    </source>
</evidence>
<keyword evidence="11" id="KW-1185">Reference proteome</keyword>
<dbReference type="Gene3D" id="2.170.130.10">
    <property type="entry name" value="TonB-dependent receptor, plug domain"/>
    <property type="match status" value="1"/>
</dbReference>
<keyword evidence="7 8" id="KW-0998">Cell outer membrane</keyword>
<dbReference type="AlphaFoldDB" id="A0A0B8T3X5"/>
<dbReference type="InterPro" id="IPR039426">
    <property type="entry name" value="TonB-dep_rcpt-like"/>
</dbReference>
<dbReference type="GO" id="GO:0015344">
    <property type="term" value="F:siderophore uptake transmembrane transporter activity"/>
    <property type="evidence" value="ECO:0007669"/>
    <property type="project" value="TreeGrafter"/>
</dbReference>
<accession>A0A0B8T3X5</accession>
<keyword evidence="5" id="KW-0732">Signal</keyword>
<evidence type="ECO:0000256" key="2">
    <source>
        <dbReference type="ARBA" id="ARBA00022448"/>
    </source>
</evidence>
<evidence type="ECO:0000256" key="5">
    <source>
        <dbReference type="ARBA" id="ARBA00022729"/>
    </source>
</evidence>
<keyword evidence="2 8" id="KW-0813">Transport</keyword>
<dbReference type="PANTHER" id="PTHR30069">
    <property type="entry name" value="TONB-DEPENDENT OUTER MEMBRANE RECEPTOR"/>
    <property type="match status" value="1"/>
</dbReference>
<dbReference type="STRING" id="1229276.DI53_2142"/>
<reference evidence="11" key="1">
    <citation type="submission" date="2014-04" db="EMBL/GenBank/DDBJ databases">
        <title>Whole-Genome optical mapping and complete genome sequence of Sphingobacterium deserti sp. nov., a new spaces isolated from desert in the west of China.</title>
        <authorList>
            <person name="Teng C."/>
            <person name="Zhou Z."/>
            <person name="Li X."/>
            <person name="Chen M."/>
            <person name="Lin M."/>
            <person name="Wang L."/>
            <person name="Su S."/>
            <person name="Zhang C."/>
            <person name="Zhang W."/>
        </authorList>
    </citation>
    <scope>NUCLEOTIDE SEQUENCE [LARGE SCALE GENOMIC DNA]</scope>
    <source>
        <strain evidence="11">ACCC05744</strain>
    </source>
</reference>
<dbReference type="Pfam" id="PF07715">
    <property type="entry name" value="Plug"/>
    <property type="match status" value="1"/>
</dbReference>
<dbReference type="NCBIfam" id="TIGR04056">
    <property type="entry name" value="OMP_RagA_SusC"/>
    <property type="match status" value="1"/>
</dbReference>
<dbReference type="GO" id="GO:0044718">
    <property type="term" value="P:siderophore transmembrane transport"/>
    <property type="evidence" value="ECO:0007669"/>
    <property type="project" value="TreeGrafter"/>
</dbReference>
<gene>
    <name evidence="10" type="ORF">DI53_2142</name>
</gene>
<evidence type="ECO:0000256" key="6">
    <source>
        <dbReference type="ARBA" id="ARBA00023136"/>
    </source>
</evidence>
<dbReference type="PANTHER" id="PTHR30069:SF29">
    <property type="entry name" value="HEMOGLOBIN AND HEMOGLOBIN-HAPTOGLOBIN-BINDING PROTEIN 1-RELATED"/>
    <property type="match status" value="1"/>
</dbReference>
<sequence>MARSYVGNILFELTKQYNMQNKLFTILLVLTCLIGISFAQNREVTGKVTSAKDGSPISGVSVSVEGANNATQTDADGFYSISVPSGGTLSFSYVGYVAQRVSLGNQSVLNVKLVGEEGALEEVVVTALGVTREKKSLGYATQEVRGEVLSAARGGNALQSLSGNVAGAVISAPSSSLGGSTRIVLRGIGSLTGENRPLIVVDGIPMDNSNYNSANAERGAGGRDYGDAGFDINPDDIESVNVLKGGPASALYGARASNGVVLIKTKSAKKGRDEIVVNTGVAFETLGITPKLQNQYGGGFSPDFATATIEGREFNVVNYAADESWGPRLNGQQVLHWDAFDPDDAANYLQTRPWVYPENDYRTFFNTGVSYNNSVALAKSYENTAARLSLSNVMQSGIVPNSELKRTTVALSLDNKFSDKLTARGTINYIRTNGFNRPEQGYGDNSIGQKMFQFGQTQLDYSRLQNYRTTTGQQKSWNRRAWNDPTPNYSDNHYWIINENIATDQRDRFYGNVELRYDIMPGLYATGNVYGDNYTLRINSQVAVGSQAQSGYTESIREFTEMNYESRLHYDKRWEMFSLNAFIGANRRNTNLHASNAATAGGLIVPNLYTINNSSQNPTINTDLSRRRVNSVFGNVSAGYRDLLYVDFGWRNDWSSTLPENNNAYFYPSVTGSFVFSQLISIPWLNFGKVRAGWSQVGNDTAPYRLNDVYLNNVFANSTFMGTPYFLNGLSKLNPNLRPETKRSYEFGLEFQMIDSRIGLDLTYYNEETSDLIMSVTTGAETGYSSKVMNAGLAVNKGIEAMLTLVPIRKENFEWVSNVNFSRNRNRVVELAEGLRSLNIGTAPFNATLVALPGQPYGQIYGSDFVYDNDGNKVVGENGLYLSTPATNLGSILPDFNAGWRNTFTYKAFTLSALIDIQKGGRYFSISNMFGHYTGVLEATAANGIRENAVITDGVTGSVVFNQDGSYEVTNTAENDREITAREYFRHYYGGPTVQNVFDADYVKLREITFGYNIPTTALARFGLKSATISGFGRNLGVWGLANKNFDPEMTTTGSGNVQGFEGGNLPASRTFGLNLRLQF</sequence>
<keyword evidence="10" id="KW-0675">Receptor</keyword>
<name>A0A0B8T3X5_9SPHI</name>
<keyword evidence="6 8" id="KW-0472">Membrane</keyword>
<evidence type="ECO:0000256" key="8">
    <source>
        <dbReference type="PROSITE-ProRule" id="PRU01360"/>
    </source>
</evidence>
<dbReference type="SUPFAM" id="SSF49464">
    <property type="entry name" value="Carboxypeptidase regulatory domain-like"/>
    <property type="match status" value="1"/>
</dbReference>
<feature type="domain" description="TonB-dependent receptor plug" evidence="9">
    <location>
        <begin position="134"/>
        <end position="260"/>
    </location>
</feature>
<evidence type="ECO:0000259" key="9">
    <source>
        <dbReference type="Pfam" id="PF07715"/>
    </source>
</evidence>
<comment type="similarity">
    <text evidence="8">Belongs to the TonB-dependent receptor family.</text>
</comment>
<dbReference type="PROSITE" id="PS52016">
    <property type="entry name" value="TONB_DEPENDENT_REC_3"/>
    <property type="match status" value="1"/>
</dbReference>
<dbReference type="InterPro" id="IPR036942">
    <property type="entry name" value="Beta-barrel_TonB_sf"/>
</dbReference>
<dbReference type="eggNOG" id="COG4771">
    <property type="taxonomic scope" value="Bacteria"/>
</dbReference>